<dbReference type="Pfam" id="PF08568">
    <property type="entry name" value="Kinetochor_Ybp2"/>
    <property type="match status" value="1"/>
</dbReference>
<evidence type="ECO:0008006" key="3">
    <source>
        <dbReference type="Google" id="ProtNLM"/>
    </source>
</evidence>
<comment type="caution">
    <text evidence="1">The sequence shown here is derived from an EMBL/GenBank/DDBJ whole genome shotgun (WGS) entry which is preliminary data.</text>
</comment>
<dbReference type="InterPro" id="IPR013877">
    <property type="entry name" value="YAP-bd/ALF4/Glomulin"/>
</dbReference>
<keyword evidence="2" id="KW-1185">Reference proteome</keyword>
<reference evidence="1 2" key="1">
    <citation type="submission" date="2024-08" db="EMBL/GenBank/DDBJ databases">
        <authorList>
            <person name="Will J Nash"/>
            <person name="Angela Man"/>
            <person name="Seanna McTaggart"/>
            <person name="Kendall Baker"/>
            <person name="Tom Barker"/>
            <person name="Leah Catchpole"/>
            <person name="Alex Durrant"/>
            <person name="Karim Gharbi"/>
            <person name="Naomi Irish"/>
            <person name="Gemy Kaithakottil"/>
            <person name="Debby Ku"/>
            <person name="Aaliyah Providence"/>
            <person name="Felix Shaw"/>
            <person name="David Swarbreck"/>
            <person name="Chris Watkins"/>
            <person name="Ann M. McCartney"/>
            <person name="Giulio Formenti"/>
            <person name="Alice Mouton"/>
            <person name="Noel Vella"/>
            <person name="Bjorn M von Reumont"/>
            <person name="Adriana Vella"/>
            <person name="Wilfried Haerty"/>
        </authorList>
    </citation>
    <scope>NUCLEOTIDE SEQUENCE [LARGE SCALE GENOMIC DNA]</scope>
</reference>
<dbReference type="InterPro" id="IPR019516">
    <property type="entry name" value="Glomulin/ALF4"/>
</dbReference>
<proteinExistence type="predicted"/>
<dbReference type="PANTHER" id="PTHR15430">
    <property type="entry name" value="GLOMULIN"/>
    <property type="match status" value="1"/>
</dbReference>
<sequence>MSQEVFVKKFTQQLSDHLEKNQFEEALSLFHGGNYDDIIKESSWDIVPIVSSHLKVENVKHNKDLIECCKSILNFVVEKCNPSETVLELLEQVDSPEDDVKFSIILNLLNTCLSKMNDKVKAIEWCTSTIKSYVESLSLPEKDSSTSTATISKIKNVYAAIMLFLEPLVHESKSENSQQCIILRDYLASILISLMGRPLCYLQEKELESHLEQPLPERIIMLVSHITGDLLWFLNAVNARSKKVKIKKKNREEESFNLRITLFELSENISDLAYANFYFYVITKLHFWEKVPQVYNFQYIFQVCTHLIVELLREEEIVAKGLNFMTELLKRMIRRSLTSDLLELNIYFDLLDMLVKVMVYCSNDKERKRALNVFQNYIELFDMQARYFIILHLYQNSEHSGLLSLTTGIFKESVIECLEATPPIPYFLGSNLETLITLACKLQHGSASDLVELSDEVITSLNLLRFLFMRDKHNQSGIWNLVDKLQTDYLIPLRKGIDLCKAHWKVKIKDLEEQKRTQKVTKNIELEKSDAEVTLIVGGETLPAMPISEKISFCHRAVNGLDVMESILIRVNECIAANSFKQHSSNIVTT</sequence>
<dbReference type="EMBL" id="CAXAJV020001286">
    <property type="protein sequence ID" value="CAL7935845.1"/>
    <property type="molecule type" value="Genomic_DNA"/>
</dbReference>
<protein>
    <recommendedName>
        <fullName evidence="3">Glomulin</fullName>
    </recommendedName>
</protein>
<dbReference type="PANTHER" id="PTHR15430:SF1">
    <property type="entry name" value="GLOMULIN"/>
    <property type="match status" value="1"/>
</dbReference>
<dbReference type="Proteomes" id="UP001642520">
    <property type="component" value="Unassembled WGS sequence"/>
</dbReference>
<gene>
    <name evidence="1" type="ORF">XYLVIOL_LOCUS1850</name>
</gene>
<evidence type="ECO:0000313" key="2">
    <source>
        <dbReference type="Proteomes" id="UP001642520"/>
    </source>
</evidence>
<name>A0ABP1N4E4_XYLVO</name>
<evidence type="ECO:0000313" key="1">
    <source>
        <dbReference type="EMBL" id="CAL7935845.1"/>
    </source>
</evidence>
<organism evidence="1 2">
    <name type="scientific">Xylocopa violacea</name>
    <name type="common">Violet carpenter bee</name>
    <name type="synonym">Apis violacea</name>
    <dbReference type="NCBI Taxonomy" id="135666"/>
    <lineage>
        <taxon>Eukaryota</taxon>
        <taxon>Metazoa</taxon>
        <taxon>Ecdysozoa</taxon>
        <taxon>Arthropoda</taxon>
        <taxon>Hexapoda</taxon>
        <taxon>Insecta</taxon>
        <taxon>Pterygota</taxon>
        <taxon>Neoptera</taxon>
        <taxon>Endopterygota</taxon>
        <taxon>Hymenoptera</taxon>
        <taxon>Apocrita</taxon>
        <taxon>Aculeata</taxon>
        <taxon>Apoidea</taxon>
        <taxon>Anthophila</taxon>
        <taxon>Apidae</taxon>
        <taxon>Xylocopa</taxon>
        <taxon>Xylocopa</taxon>
    </lineage>
</organism>
<accession>A0ABP1N4E4</accession>